<keyword evidence="1" id="KW-0732">Signal</keyword>
<dbReference type="Gene3D" id="2.60.40.10">
    <property type="entry name" value="Immunoglobulins"/>
    <property type="match status" value="2"/>
</dbReference>
<dbReference type="InterPro" id="IPR012938">
    <property type="entry name" value="Glc/Sorbosone_DH"/>
</dbReference>
<dbReference type="SUPFAM" id="SSF52317">
    <property type="entry name" value="Class I glutamine amidotransferase-like"/>
    <property type="match status" value="1"/>
</dbReference>
<protein>
    <submittedName>
        <fullName evidence="5">ThuA domain-containing protein</fullName>
    </submittedName>
</protein>
<dbReference type="SUPFAM" id="SSF63829">
    <property type="entry name" value="Calcium-dependent phosphotriesterase"/>
    <property type="match status" value="1"/>
</dbReference>
<feature type="domain" description="CBM6" evidence="4">
    <location>
        <begin position="945"/>
        <end position="1074"/>
    </location>
</feature>
<gene>
    <name evidence="5" type="ORF">OJ962_22890</name>
</gene>
<evidence type="ECO:0000259" key="3">
    <source>
        <dbReference type="PROSITE" id="PS50093"/>
    </source>
</evidence>
<dbReference type="SUPFAM" id="SSF49299">
    <property type="entry name" value="PKD domain"/>
    <property type="match status" value="2"/>
</dbReference>
<dbReference type="Proteomes" id="UP001147700">
    <property type="component" value="Unassembled WGS sequence"/>
</dbReference>
<dbReference type="CDD" id="cd04084">
    <property type="entry name" value="CBM6_xylanase-like"/>
    <property type="match status" value="1"/>
</dbReference>
<dbReference type="InterPro" id="IPR035986">
    <property type="entry name" value="PKD_dom_sf"/>
</dbReference>
<dbReference type="InterPro" id="IPR011041">
    <property type="entry name" value="Quinoprot_gluc/sorb_DH_b-prop"/>
</dbReference>
<evidence type="ECO:0000313" key="6">
    <source>
        <dbReference type="Proteomes" id="UP001147700"/>
    </source>
</evidence>
<dbReference type="Gene3D" id="2.120.10.30">
    <property type="entry name" value="TolB, C-terminal domain"/>
    <property type="match status" value="1"/>
</dbReference>
<dbReference type="InterPro" id="IPR005084">
    <property type="entry name" value="CBM6"/>
</dbReference>
<dbReference type="SMART" id="SM00606">
    <property type="entry name" value="CBD_IV"/>
    <property type="match status" value="1"/>
</dbReference>
<dbReference type="Gene3D" id="2.60.120.260">
    <property type="entry name" value="Galactose-binding domain-like"/>
    <property type="match status" value="1"/>
</dbReference>
<dbReference type="InterPro" id="IPR022409">
    <property type="entry name" value="PKD/Chitinase_dom"/>
</dbReference>
<dbReference type="SUPFAM" id="SSF50952">
    <property type="entry name" value="Soluble quinoprotein glucose dehydrogenase"/>
    <property type="match status" value="1"/>
</dbReference>
<sequence length="1517" mass="161640">MRTSRTVDRRLGLALLATLFILLVPTAAAYAQEPRFKALVFSKTTGFRHTDAINAGIPAIRALAEQHNFSLDATEDSAAFTEHNLAQYDVVVWLNSDGENVLTNPQEVAFEHWFQRGGGSVAIHAASNMNRDWAWFADMHGGAQFRNHAGGANQFQTGTVKIEDPSHPSTTGLPGDWSREDEWYNHTNEPRGKVHVLATLDENTIFEDDGNDPVADDHPISWCSNYDGGRSFYTAMGHHGRYYDEPHFRTHLLGAIEWAAGAKAGNCGAEREGIPSDSSFDKVALDTTTENPMEIAVAPDLDVYYVELAGKVKHYDAQTQNVRVIGTIPVHRGNENGLLGIALDPSFSVNRWMYLFYSVPSPEIQRVSRFTVAPDGSLDLSSEKKLLEFPHQRIICCHSSGSMDFGPDGNLYVSTGDDSQHATSQGFNPIDDRLANEPGDNPDADHARDARRTSGNTNDLRGKILRIRPLPNPGDTPGPGSTYLVPSGNLFDEALDPGNKTRPEIYTMGHRNPFRIAVDPETGWLYNGEVGPDAQNPIANRGPRGYDELNQIREAGNMGWPYCIADNKAYHDWDFTTLTSGGAFDCEGGPTNDSAWNTGLSKVPPGRSALLWWGYTPYEAGYPWGTPPLAVPTGPGRTAVMGDVYHHDRTDGASETKFPSFYDDAVFFADWNRDWIAYMRLDANGKPAEIQRFMANTQFRHPHDMAFGPDGSFYVLEWGVDFNYAGANVNPDSGLYRIDYAKGKRTPVIEASADRENGPAPLTVKFSSEGTYDPDGDTVALAWDFGDGATSTAANPTHTYTKAGTYSAKLTVTDATGKVATHTITINAGNTAPTVKVEFPENGGFFDFGDELEYKLTITDPEDATIACDRAVVSLGLFHAEGDNPHVHPGTQKTGCAGTVTTDAESGHAKSAIISQVVTGSYTDGGGQPGSVALSSGVSNRLNPKQMQMEHYAGMSGVTNSNQNTAQGGVRVGNANPGDWLYFEPMNFKNIDSISMLYSAGANTGGRVELRLGAPDGPVISTLDLPVTGSNNTYRTVTAPIAPTTGTHRVYFVFAQLAGGPANNLFQLDEMTFNGRGMAVNAKPLVSASASAVAGETPLAVSFTGTASDPDNDPLTYAWDFTSDGTVDATTKDASFVYTQLGTHTARFTATDANGRSASSTVAITVNAPPPDGNCYGPGSDRFNGSALDRTLWPTVVRDAPGTYTVGDGALNLVAGFGTLDGAGGSGPPVVLRPRPTTASWTYTTKLTFNPSANGEQAGVLLYQNDDNFIRLAHAYQGGRRIELVKEDGTVVTSANVPVPTGTPSSVYLRLTFSSGNVVRAFWSADGARWTSVGETTLNGITNPTLGVYANNGGAALGATPVAAFDWTALDDSVRPCVGEPVNVDVGGSVPATLALSIGAAEPLGPFVPGVAREYESSLTATVTSTAGDTTLSVSDAGPQSGRLVNGSHALAQPLQIRAGEGAFSPLGSPVSLVSYTGPVSNGTAAIGLKQAIGANDPLRTGRYSKALTFTLSTTTP</sequence>
<dbReference type="PROSITE" id="PS51175">
    <property type="entry name" value="CBM6"/>
    <property type="match status" value="1"/>
</dbReference>
<dbReference type="Pfam" id="PF18911">
    <property type="entry name" value="PKD_4"/>
    <property type="match status" value="2"/>
</dbReference>
<dbReference type="Pfam" id="PF06283">
    <property type="entry name" value="ThuA"/>
    <property type="match status" value="1"/>
</dbReference>
<dbReference type="Pfam" id="PF07995">
    <property type="entry name" value="GSDH"/>
    <property type="match status" value="1"/>
</dbReference>
<dbReference type="PANTHER" id="PTHR40469">
    <property type="entry name" value="SECRETED GLYCOSYL HYDROLASE"/>
    <property type="match status" value="1"/>
</dbReference>
<dbReference type="Pfam" id="PF03422">
    <property type="entry name" value="CBM_6"/>
    <property type="match status" value="1"/>
</dbReference>
<dbReference type="InterPro" id="IPR029010">
    <property type="entry name" value="ThuA-like"/>
</dbReference>
<dbReference type="InterPro" id="IPR008979">
    <property type="entry name" value="Galactose-bd-like_sf"/>
</dbReference>
<dbReference type="InterPro" id="IPR013783">
    <property type="entry name" value="Ig-like_fold"/>
</dbReference>
<dbReference type="CDD" id="cd00146">
    <property type="entry name" value="PKD"/>
    <property type="match status" value="2"/>
</dbReference>
<feature type="region of interest" description="Disordered" evidence="2">
    <location>
        <begin position="415"/>
        <end position="498"/>
    </location>
</feature>
<dbReference type="InterPro" id="IPR029062">
    <property type="entry name" value="Class_I_gatase-like"/>
</dbReference>
<dbReference type="SUPFAM" id="SSF49899">
    <property type="entry name" value="Concanavalin A-like lectins/glucanases"/>
    <property type="match status" value="1"/>
</dbReference>
<dbReference type="SMART" id="SM00089">
    <property type="entry name" value="PKD"/>
    <property type="match status" value="2"/>
</dbReference>
<accession>A0ABT4RP68</accession>
<feature type="compositionally biased region" description="Polar residues" evidence="2">
    <location>
        <begin position="415"/>
        <end position="427"/>
    </location>
</feature>
<feature type="compositionally biased region" description="Basic and acidic residues" evidence="2">
    <location>
        <begin position="443"/>
        <end position="452"/>
    </location>
</feature>
<dbReference type="InterPro" id="IPR013320">
    <property type="entry name" value="ConA-like_dom_sf"/>
</dbReference>
<dbReference type="PROSITE" id="PS50093">
    <property type="entry name" value="PKD"/>
    <property type="match status" value="2"/>
</dbReference>
<dbReference type="Gene3D" id="2.60.120.200">
    <property type="match status" value="1"/>
</dbReference>
<dbReference type="InterPro" id="IPR041542">
    <property type="entry name" value="GH43_C2"/>
</dbReference>
<dbReference type="SUPFAM" id="SSF49785">
    <property type="entry name" value="Galactose-binding domain-like"/>
    <property type="match status" value="1"/>
</dbReference>
<feature type="domain" description="PKD" evidence="3">
    <location>
        <begin position="747"/>
        <end position="826"/>
    </location>
</feature>
<dbReference type="InterPro" id="IPR000601">
    <property type="entry name" value="PKD_dom"/>
</dbReference>
<dbReference type="Gene3D" id="3.40.50.880">
    <property type="match status" value="1"/>
</dbReference>
<name>A0ABT4RP68_9ACTN</name>
<keyword evidence="6" id="KW-1185">Reference proteome</keyword>
<organism evidence="5 6">
    <name type="scientific">Solirubrobacter deserti</name>
    <dbReference type="NCBI Taxonomy" id="2282478"/>
    <lineage>
        <taxon>Bacteria</taxon>
        <taxon>Bacillati</taxon>
        <taxon>Actinomycetota</taxon>
        <taxon>Thermoleophilia</taxon>
        <taxon>Solirubrobacterales</taxon>
        <taxon>Solirubrobacteraceae</taxon>
        <taxon>Solirubrobacter</taxon>
    </lineage>
</organism>
<dbReference type="InterPro" id="IPR011042">
    <property type="entry name" value="6-blade_b-propeller_TolB-like"/>
</dbReference>
<evidence type="ECO:0000256" key="1">
    <source>
        <dbReference type="ARBA" id="ARBA00022729"/>
    </source>
</evidence>
<proteinExistence type="predicted"/>
<dbReference type="PANTHER" id="PTHR40469:SF2">
    <property type="entry name" value="GALACTOSE-BINDING DOMAIN-LIKE SUPERFAMILY PROTEIN"/>
    <property type="match status" value="1"/>
</dbReference>
<dbReference type="EMBL" id="JAPCID010000038">
    <property type="protein sequence ID" value="MDA0140363.1"/>
    <property type="molecule type" value="Genomic_DNA"/>
</dbReference>
<feature type="domain" description="PKD" evidence="3">
    <location>
        <begin position="1084"/>
        <end position="1166"/>
    </location>
</feature>
<comment type="caution">
    <text evidence="5">The sequence shown here is derived from an EMBL/GenBank/DDBJ whole genome shotgun (WGS) entry which is preliminary data.</text>
</comment>
<evidence type="ECO:0000313" key="5">
    <source>
        <dbReference type="EMBL" id="MDA0140363.1"/>
    </source>
</evidence>
<dbReference type="Pfam" id="PF17851">
    <property type="entry name" value="GH43_C2"/>
    <property type="match status" value="1"/>
</dbReference>
<dbReference type="RefSeq" id="WP_202953316.1">
    <property type="nucleotide sequence ID" value="NZ_JAPCID010000038.1"/>
</dbReference>
<reference evidence="5" key="1">
    <citation type="submission" date="2022-10" db="EMBL/GenBank/DDBJ databases">
        <title>The WGS of Solirubrobacter sp. CPCC 204708.</title>
        <authorList>
            <person name="Jiang Z."/>
        </authorList>
    </citation>
    <scope>NUCLEOTIDE SEQUENCE</scope>
    <source>
        <strain evidence="5">CPCC 204708</strain>
    </source>
</reference>
<evidence type="ECO:0000259" key="4">
    <source>
        <dbReference type="PROSITE" id="PS51175"/>
    </source>
</evidence>
<evidence type="ECO:0000256" key="2">
    <source>
        <dbReference type="SAM" id="MobiDB-lite"/>
    </source>
</evidence>
<dbReference type="InterPro" id="IPR006584">
    <property type="entry name" value="Cellulose-bd_IV"/>
</dbReference>